<evidence type="ECO:0000259" key="10">
    <source>
        <dbReference type="Pfam" id="PF23598"/>
    </source>
</evidence>
<dbReference type="Gene3D" id="3.80.10.10">
    <property type="entry name" value="Ribonuclease Inhibitor"/>
    <property type="match status" value="2"/>
</dbReference>
<feature type="domain" description="Disease resistance R13L4/SHOC-2-like LRR" evidence="10">
    <location>
        <begin position="553"/>
        <end position="653"/>
    </location>
</feature>
<dbReference type="Pfam" id="PF23598">
    <property type="entry name" value="LRR_14"/>
    <property type="match status" value="2"/>
</dbReference>
<keyword evidence="2" id="KW-0433">Leucine-rich repeat</keyword>
<organism evidence="11 12">
    <name type="scientific">Urochloa decumbens</name>
    <dbReference type="NCBI Taxonomy" id="240449"/>
    <lineage>
        <taxon>Eukaryota</taxon>
        <taxon>Viridiplantae</taxon>
        <taxon>Streptophyta</taxon>
        <taxon>Embryophyta</taxon>
        <taxon>Tracheophyta</taxon>
        <taxon>Spermatophyta</taxon>
        <taxon>Magnoliopsida</taxon>
        <taxon>Liliopsida</taxon>
        <taxon>Poales</taxon>
        <taxon>Poaceae</taxon>
        <taxon>PACMAD clade</taxon>
        <taxon>Panicoideae</taxon>
        <taxon>Panicodae</taxon>
        <taxon>Paniceae</taxon>
        <taxon>Melinidinae</taxon>
        <taxon>Urochloa</taxon>
    </lineage>
</organism>
<dbReference type="SUPFAM" id="SSF52540">
    <property type="entry name" value="P-loop containing nucleoside triphosphate hydrolases"/>
    <property type="match status" value="1"/>
</dbReference>
<evidence type="ECO:0000256" key="1">
    <source>
        <dbReference type="ARBA" id="ARBA00008894"/>
    </source>
</evidence>
<dbReference type="SUPFAM" id="SSF52058">
    <property type="entry name" value="L domain-like"/>
    <property type="match status" value="1"/>
</dbReference>
<reference evidence="11" key="1">
    <citation type="submission" date="2024-10" db="EMBL/GenBank/DDBJ databases">
        <authorList>
            <person name="Ryan C."/>
        </authorList>
    </citation>
    <scope>NUCLEOTIDE SEQUENCE [LARGE SCALE GENOMIC DNA]</scope>
</reference>
<protein>
    <submittedName>
        <fullName evidence="11">Uncharacterized protein</fullName>
    </submittedName>
</protein>
<proteinExistence type="inferred from homology"/>
<dbReference type="Gene3D" id="3.40.50.300">
    <property type="entry name" value="P-loop containing nucleotide triphosphate hydrolases"/>
    <property type="match status" value="1"/>
</dbReference>
<dbReference type="PANTHER" id="PTHR23155:SF1227">
    <property type="entry name" value="OS11G0462500 PROTEIN"/>
    <property type="match status" value="1"/>
</dbReference>
<dbReference type="InterPro" id="IPR044974">
    <property type="entry name" value="Disease_R_plants"/>
</dbReference>
<dbReference type="InterPro" id="IPR041118">
    <property type="entry name" value="Rx_N"/>
</dbReference>
<dbReference type="GO" id="GO:0006952">
    <property type="term" value="P:defense response"/>
    <property type="evidence" value="ECO:0007669"/>
    <property type="project" value="UniProtKB-KW"/>
</dbReference>
<dbReference type="PRINTS" id="PR00364">
    <property type="entry name" value="DISEASERSIST"/>
</dbReference>
<dbReference type="InterPro" id="IPR032675">
    <property type="entry name" value="LRR_dom_sf"/>
</dbReference>
<dbReference type="Pfam" id="PF18052">
    <property type="entry name" value="Rx_N"/>
    <property type="match status" value="1"/>
</dbReference>
<name>A0ABC9EY15_9POAL</name>
<evidence type="ECO:0000256" key="6">
    <source>
        <dbReference type="ARBA" id="ARBA00023054"/>
    </source>
</evidence>
<evidence type="ECO:0000256" key="5">
    <source>
        <dbReference type="ARBA" id="ARBA00022821"/>
    </source>
</evidence>
<dbReference type="InterPro" id="IPR042197">
    <property type="entry name" value="Apaf_helical"/>
</dbReference>
<comment type="similarity">
    <text evidence="1">Belongs to the disease resistance NB-LRR family.</text>
</comment>
<evidence type="ECO:0000259" key="8">
    <source>
        <dbReference type="Pfam" id="PF00931"/>
    </source>
</evidence>
<dbReference type="Pfam" id="PF00931">
    <property type="entry name" value="NB-ARC"/>
    <property type="match status" value="1"/>
</dbReference>
<keyword evidence="12" id="KW-1185">Reference proteome</keyword>
<gene>
    <name evidence="11" type="ORF">URODEC1_LOCUS99761</name>
</gene>
<dbReference type="EMBL" id="OZ075115">
    <property type="protein sequence ID" value="CAL5065003.1"/>
    <property type="molecule type" value="Genomic_DNA"/>
</dbReference>
<evidence type="ECO:0000256" key="7">
    <source>
        <dbReference type="SAM" id="MobiDB-lite"/>
    </source>
</evidence>
<feature type="domain" description="Disease resistance R13L4/SHOC-2-like LRR" evidence="10">
    <location>
        <begin position="806"/>
        <end position="1002"/>
    </location>
</feature>
<dbReference type="Gene3D" id="1.10.8.430">
    <property type="entry name" value="Helical domain of apoptotic protease-activating factors"/>
    <property type="match status" value="1"/>
</dbReference>
<dbReference type="AlphaFoldDB" id="A0ABC9EY15"/>
<accession>A0ABC9EY15</accession>
<evidence type="ECO:0000259" key="9">
    <source>
        <dbReference type="Pfam" id="PF18052"/>
    </source>
</evidence>
<keyword evidence="3" id="KW-0677">Repeat</keyword>
<dbReference type="InterPro" id="IPR002182">
    <property type="entry name" value="NB-ARC"/>
</dbReference>
<feature type="domain" description="NB-ARC" evidence="8">
    <location>
        <begin position="195"/>
        <end position="344"/>
    </location>
</feature>
<dbReference type="GO" id="GO:0051707">
    <property type="term" value="P:response to other organism"/>
    <property type="evidence" value="ECO:0007669"/>
    <property type="project" value="UniProtKB-ARBA"/>
</dbReference>
<dbReference type="PANTHER" id="PTHR23155">
    <property type="entry name" value="DISEASE RESISTANCE PROTEIN RP"/>
    <property type="match status" value="1"/>
</dbReference>
<dbReference type="Proteomes" id="UP001497457">
    <property type="component" value="Chromosome 5rd"/>
</dbReference>
<evidence type="ECO:0000256" key="3">
    <source>
        <dbReference type="ARBA" id="ARBA00022737"/>
    </source>
</evidence>
<feature type="region of interest" description="Disordered" evidence="7">
    <location>
        <begin position="126"/>
        <end position="145"/>
    </location>
</feature>
<dbReference type="InterPro" id="IPR055414">
    <property type="entry name" value="LRR_R13L4/SHOC2-like"/>
</dbReference>
<evidence type="ECO:0000313" key="12">
    <source>
        <dbReference type="Proteomes" id="UP001497457"/>
    </source>
</evidence>
<sequence>MAEGVVRLCTSVLGELHRVIEEDRKRQGRLKNGVEVIKNEMEMVLAMIVDYTEYRDRETTQEKLILQQLQELAYDIEDFVAALWVPGPSGGLVLTATGMDPRPQYGDRIDEFRKILKNLQGQKRTEAKALLRSSQGGGDTDYHSDAMSATLAGSSASSSPPRYTPRKDLVGINKPIQDIIDLMSTANGGHHDAERKKLRVISIVGCRGIGKTALARAAYEDPRVFNKFDCVAWVEGSEISHSVDLLVNKVTKTLQTEAPTTTKSTNLFDILGHKRYLVFIDNVQQADVWRDTVDAFPLNDRGSRIIVTTSVYSVAVACSSGSYVYRMQSLGQDESKDLFWRRVYGRPTKPANNLVTGSEGIFSKCGGLPLALTSIANHLSIKSNYLTKSCCEDVSKYLGRDYLSGNTTVSTFRQLRKVLVQCYDNLPDYDHRIYLLYLSIFPEGHKVKNKSLIRRLVAEGLVPKDGSKCFDVLVDRCTVDPVQDCGTVLKKCQVRGVVLEYITEKAVSKNFVTLIHKQERLRKVDSNVARVRRLSIQSSTKERYSDVEDKSAIRSLTIFKSDLFAFQSCKMLRLLDLENCEGLNKGTLDDICHLLLLKYLSLRKTGINELPSKINKLQHLQTLNIQDTQVKTLPMEVIMLPKLAYLFGKFELPKSPKDKWELEQFLTKKSELHTLSGFVIKNKQGIESTILMARKLKKVKVWYEATLDPAPAESRASVPALVSSNSAPAPAPNGTLAPAAVPSRASSPSCARSSFFTSTLQICASCLKGRKRVLPPDPNPAAHAFAPIRSNAGALDFPSQINLGDFISSLEKRFTTLDSVSIDSSRLCKEFLGSLKGPSTISSIKLRGQLDSLPDSITLNGLCNLTKLQLISTGLSSHDLSNLQTLSCLEYLKLSEHRDGFWDGRFVVNKDGFESLQQLCFEAPKLPKLQFNEGAMRSLTSLQLICANPPITTYFSSSFQLQESIEGFLHLTHLNEVILHDSVNEAKMEAWKTAANRHINRPCVMKKQPKSNNSEE</sequence>
<feature type="domain" description="Disease resistance N-terminal" evidence="9">
    <location>
        <begin position="10"/>
        <end position="80"/>
    </location>
</feature>
<keyword evidence="4" id="KW-0547">Nucleotide-binding</keyword>
<dbReference type="GO" id="GO:0000166">
    <property type="term" value="F:nucleotide binding"/>
    <property type="evidence" value="ECO:0007669"/>
    <property type="project" value="UniProtKB-KW"/>
</dbReference>
<keyword evidence="6" id="KW-0175">Coiled coil</keyword>
<evidence type="ECO:0000313" key="11">
    <source>
        <dbReference type="EMBL" id="CAL5065003.1"/>
    </source>
</evidence>
<keyword evidence="5" id="KW-0611">Plant defense</keyword>
<evidence type="ECO:0000256" key="2">
    <source>
        <dbReference type="ARBA" id="ARBA00022614"/>
    </source>
</evidence>
<evidence type="ECO:0000256" key="4">
    <source>
        <dbReference type="ARBA" id="ARBA00022741"/>
    </source>
</evidence>
<dbReference type="InterPro" id="IPR027417">
    <property type="entry name" value="P-loop_NTPase"/>
</dbReference>
<dbReference type="Gene3D" id="1.20.5.4130">
    <property type="match status" value="1"/>
</dbReference>